<dbReference type="EMBL" id="CARXXK010000002">
    <property type="protein sequence ID" value="CAI6359473.1"/>
    <property type="molecule type" value="Genomic_DNA"/>
</dbReference>
<dbReference type="Proteomes" id="UP001160148">
    <property type="component" value="Unassembled WGS sequence"/>
</dbReference>
<feature type="region of interest" description="Disordered" evidence="1">
    <location>
        <begin position="1"/>
        <end position="28"/>
    </location>
</feature>
<feature type="region of interest" description="Disordered" evidence="1">
    <location>
        <begin position="129"/>
        <end position="172"/>
    </location>
</feature>
<feature type="compositionally biased region" description="Polar residues" evidence="1">
    <location>
        <begin position="18"/>
        <end position="28"/>
    </location>
</feature>
<feature type="domain" description="Retrotransposon gag" evidence="2">
    <location>
        <begin position="248"/>
        <end position="337"/>
    </location>
</feature>
<evidence type="ECO:0000259" key="2">
    <source>
        <dbReference type="Pfam" id="PF03732"/>
    </source>
</evidence>
<keyword evidence="4" id="KW-1185">Reference proteome</keyword>
<feature type="compositionally biased region" description="Polar residues" evidence="1">
    <location>
        <begin position="423"/>
        <end position="434"/>
    </location>
</feature>
<reference evidence="3 4" key="1">
    <citation type="submission" date="2023-01" db="EMBL/GenBank/DDBJ databases">
        <authorList>
            <person name="Whitehead M."/>
        </authorList>
    </citation>
    <scope>NUCLEOTIDE SEQUENCE [LARGE SCALE GENOMIC DNA]</scope>
</reference>
<proteinExistence type="predicted"/>
<dbReference type="Pfam" id="PF03732">
    <property type="entry name" value="Retrotrans_gag"/>
    <property type="match status" value="1"/>
</dbReference>
<gene>
    <name evidence="3" type="ORF">MEUPH1_LOCUS14880</name>
</gene>
<feature type="compositionally biased region" description="Low complexity" evidence="1">
    <location>
        <begin position="45"/>
        <end position="66"/>
    </location>
</feature>
<dbReference type="InterPro" id="IPR005162">
    <property type="entry name" value="Retrotrans_gag_dom"/>
</dbReference>
<protein>
    <recommendedName>
        <fullName evidence="2">Retrotransposon gag domain-containing protein</fullName>
    </recommendedName>
</protein>
<evidence type="ECO:0000313" key="4">
    <source>
        <dbReference type="Proteomes" id="UP001160148"/>
    </source>
</evidence>
<feature type="region of interest" description="Disordered" evidence="1">
    <location>
        <begin position="42"/>
        <end position="66"/>
    </location>
</feature>
<feature type="region of interest" description="Disordered" evidence="1">
    <location>
        <begin position="365"/>
        <end position="434"/>
    </location>
</feature>
<name>A0AAV0WUX8_9HEMI</name>
<evidence type="ECO:0000256" key="1">
    <source>
        <dbReference type="SAM" id="MobiDB-lite"/>
    </source>
</evidence>
<dbReference type="PANTHER" id="PTHR33223:SF6">
    <property type="entry name" value="CCHC-TYPE DOMAIN-CONTAINING PROTEIN"/>
    <property type="match status" value="1"/>
</dbReference>
<evidence type="ECO:0000313" key="3">
    <source>
        <dbReference type="EMBL" id="CAI6359473.1"/>
    </source>
</evidence>
<dbReference type="AlphaFoldDB" id="A0AAV0WUX8"/>
<organism evidence="3 4">
    <name type="scientific">Macrosiphum euphorbiae</name>
    <name type="common">potato aphid</name>
    <dbReference type="NCBI Taxonomy" id="13131"/>
    <lineage>
        <taxon>Eukaryota</taxon>
        <taxon>Metazoa</taxon>
        <taxon>Ecdysozoa</taxon>
        <taxon>Arthropoda</taxon>
        <taxon>Hexapoda</taxon>
        <taxon>Insecta</taxon>
        <taxon>Pterygota</taxon>
        <taxon>Neoptera</taxon>
        <taxon>Paraneoptera</taxon>
        <taxon>Hemiptera</taxon>
        <taxon>Sternorrhyncha</taxon>
        <taxon>Aphidomorpha</taxon>
        <taxon>Aphidoidea</taxon>
        <taxon>Aphididae</taxon>
        <taxon>Macrosiphini</taxon>
        <taxon>Macrosiphum</taxon>
    </lineage>
</organism>
<dbReference type="PANTHER" id="PTHR33223">
    <property type="entry name" value="CCHC-TYPE DOMAIN-CONTAINING PROTEIN"/>
    <property type="match status" value="1"/>
</dbReference>
<comment type="caution">
    <text evidence="3">The sequence shown here is derived from an EMBL/GenBank/DDBJ whole genome shotgun (WGS) entry which is preliminary data.</text>
</comment>
<accession>A0AAV0WUX8</accession>
<sequence length="434" mass="48510">MNLQANEIRFPPMEPTGHTGQSSATGLVPEASQTAQIQIETTHAPSQITTNSTTPQPSTTPTHQQTMGMIQTGRTIIKEVRQAVENSAHGCGLESRLTMLENCMARFGEDQRRIAETMRRLEMGMARQAPEQQPDATPPIRPHHSVSTNNTEYGARYPAAREPPSAGNHRADHSVRFDDTTNIHHAPSSTYTYAAQQSTLIPYDDVCAARHSLPEYHGTTPEDPARFIHKAESIMYQTRIDRSAWTNIIAQQLKGAASTWWNTIRLLDVTWDEFRAEFLEKFDNVEIQSRLRAEIVSVRQTPTQSLTEFVTQKNQLARRVNTGLSETQLVGTIAGLTRNEYRTHIRLQRPATFGDLRRIAGVLEYTPDDPATHPQPKPAQKKFSQTRPPQPTHQTRTRDGTAGKTQPPNPCRYCGGPHWNSDCPGNTPRSGNGK</sequence>